<evidence type="ECO:0000256" key="7">
    <source>
        <dbReference type="ARBA" id="ARBA00022490"/>
    </source>
</evidence>
<dbReference type="Proteomes" id="UP000472270">
    <property type="component" value="Unassembled WGS sequence"/>
</dbReference>
<proteinExistence type="inferred from homology"/>
<reference evidence="16" key="2">
    <citation type="submission" date="2025-09" db="UniProtKB">
        <authorList>
            <consortium name="Ensembl"/>
        </authorList>
    </citation>
    <scope>IDENTIFICATION</scope>
</reference>
<keyword evidence="17" id="KW-1185">Reference proteome</keyword>
<evidence type="ECO:0000256" key="14">
    <source>
        <dbReference type="ARBA" id="ARBA00023212"/>
    </source>
</evidence>
<dbReference type="GO" id="GO:0060047">
    <property type="term" value="P:heart contraction"/>
    <property type="evidence" value="ECO:0007669"/>
    <property type="project" value="TreeGrafter"/>
</dbReference>
<protein>
    <recommendedName>
        <fullName evidence="5">Gamma-sarcoglycan</fullName>
    </recommendedName>
</protein>
<evidence type="ECO:0000256" key="1">
    <source>
        <dbReference type="ARBA" id="ARBA00002860"/>
    </source>
</evidence>
<dbReference type="GO" id="GO:0048738">
    <property type="term" value="P:cardiac muscle tissue development"/>
    <property type="evidence" value="ECO:0007669"/>
    <property type="project" value="TreeGrafter"/>
</dbReference>
<comment type="similarity">
    <text evidence="4">Belongs to the sarcoglycan beta/delta/gamma/zeta family.</text>
</comment>
<dbReference type="PANTHER" id="PTHR12939">
    <property type="entry name" value="SARCOGLYCAN"/>
    <property type="match status" value="1"/>
</dbReference>
<keyword evidence="11 15" id="KW-0472">Membrane</keyword>
<evidence type="ECO:0000256" key="3">
    <source>
        <dbReference type="ARBA" id="ARBA00004274"/>
    </source>
</evidence>
<evidence type="ECO:0000256" key="5">
    <source>
        <dbReference type="ARBA" id="ARBA00020453"/>
    </source>
</evidence>
<dbReference type="InterPro" id="IPR006875">
    <property type="entry name" value="Sarcoglycan"/>
</dbReference>
<dbReference type="AlphaFoldDB" id="A0A673KAF2"/>
<dbReference type="GO" id="GO:0042383">
    <property type="term" value="C:sarcolemma"/>
    <property type="evidence" value="ECO:0007669"/>
    <property type="project" value="UniProtKB-SubCell"/>
</dbReference>
<evidence type="ECO:0000256" key="2">
    <source>
        <dbReference type="ARBA" id="ARBA00004245"/>
    </source>
</evidence>
<evidence type="ECO:0000313" key="16">
    <source>
        <dbReference type="Ensembl" id="ENSSRHP00000061369.1"/>
    </source>
</evidence>
<evidence type="ECO:0000313" key="17">
    <source>
        <dbReference type="Proteomes" id="UP000472270"/>
    </source>
</evidence>
<dbReference type="InterPro" id="IPR039972">
    <property type="entry name" value="Sarcoglycan_gamma/delta/zeta"/>
</dbReference>
<organism evidence="16 17">
    <name type="scientific">Sinocyclocheilus rhinocerous</name>
    <dbReference type="NCBI Taxonomy" id="307959"/>
    <lineage>
        <taxon>Eukaryota</taxon>
        <taxon>Metazoa</taxon>
        <taxon>Chordata</taxon>
        <taxon>Craniata</taxon>
        <taxon>Vertebrata</taxon>
        <taxon>Euteleostomi</taxon>
        <taxon>Actinopterygii</taxon>
        <taxon>Neopterygii</taxon>
        <taxon>Teleostei</taxon>
        <taxon>Ostariophysi</taxon>
        <taxon>Cypriniformes</taxon>
        <taxon>Cyprinidae</taxon>
        <taxon>Cyprininae</taxon>
        <taxon>Sinocyclocheilus</taxon>
    </lineage>
</organism>
<dbReference type="GO" id="GO:0016012">
    <property type="term" value="C:sarcoglycan complex"/>
    <property type="evidence" value="ECO:0007669"/>
    <property type="project" value="InterPro"/>
</dbReference>
<keyword evidence="6" id="KW-1003">Cell membrane</keyword>
<evidence type="ECO:0000256" key="11">
    <source>
        <dbReference type="ARBA" id="ARBA00023136"/>
    </source>
</evidence>
<feature type="transmembrane region" description="Helical" evidence="15">
    <location>
        <begin position="35"/>
        <end position="58"/>
    </location>
</feature>
<accession>A0A673KAF2</accession>
<evidence type="ECO:0000256" key="10">
    <source>
        <dbReference type="ARBA" id="ARBA00022989"/>
    </source>
</evidence>
<name>A0A673KAF2_9TELE</name>
<keyword evidence="8 15" id="KW-0812">Transmembrane</keyword>
<comment type="subcellular location">
    <subcellularLocation>
        <location evidence="3">Cell membrane</location>
        <location evidence="3">Sarcolemma</location>
        <topology evidence="3">Single-pass type II membrane protein</topology>
    </subcellularLocation>
    <subcellularLocation>
        <location evidence="2">Cytoplasm</location>
        <location evidence="2">Cytoskeleton</location>
    </subcellularLocation>
</comment>
<evidence type="ECO:0000256" key="8">
    <source>
        <dbReference type="ARBA" id="ARBA00022692"/>
    </source>
</evidence>
<keyword evidence="14" id="KW-0206">Cytoskeleton</keyword>
<sequence length="78" mass="9372">MVREQYLTTTDESGALAPVNEYIYMIGIYGWRKRCLYLFVLLLLIILVVNFALTIWILRVMWFNTVRELPLKDFRSHM</sequence>
<keyword evidence="7" id="KW-0963">Cytoplasm</keyword>
<keyword evidence="12" id="KW-1015">Disulfide bond</keyword>
<evidence type="ECO:0000256" key="9">
    <source>
        <dbReference type="ARBA" id="ARBA00022968"/>
    </source>
</evidence>
<dbReference type="Pfam" id="PF04790">
    <property type="entry name" value="Sarcoglycan_1"/>
    <property type="match status" value="1"/>
</dbReference>
<dbReference type="Ensembl" id="ENSSRHT00000063067.1">
    <property type="protein sequence ID" value="ENSSRHP00000061369.1"/>
    <property type="gene ID" value="ENSSRHG00000030643.1"/>
</dbReference>
<keyword evidence="10 15" id="KW-1133">Transmembrane helix</keyword>
<reference evidence="16" key="1">
    <citation type="submission" date="2025-08" db="UniProtKB">
        <authorList>
            <consortium name="Ensembl"/>
        </authorList>
    </citation>
    <scope>IDENTIFICATION</scope>
</reference>
<dbReference type="GO" id="GO:0005856">
    <property type="term" value="C:cytoskeleton"/>
    <property type="evidence" value="ECO:0007669"/>
    <property type="project" value="UniProtKB-SubCell"/>
</dbReference>
<keyword evidence="13" id="KW-0325">Glycoprotein</keyword>
<keyword evidence="9" id="KW-0735">Signal-anchor</keyword>
<evidence type="ECO:0000256" key="6">
    <source>
        <dbReference type="ARBA" id="ARBA00022475"/>
    </source>
</evidence>
<evidence type="ECO:0000256" key="12">
    <source>
        <dbReference type="ARBA" id="ARBA00023157"/>
    </source>
</evidence>
<evidence type="ECO:0000256" key="15">
    <source>
        <dbReference type="SAM" id="Phobius"/>
    </source>
</evidence>
<evidence type="ECO:0000256" key="4">
    <source>
        <dbReference type="ARBA" id="ARBA00007574"/>
    </source>
</evidence>
<evidence type="ECO:0000256" key="13">
    <source>
        <dbReference type="ARBA" id="ARBA00023180"/>
    </source>
</evidence>
<comment type="function">
    <text evidence="1">Component of the sarcoglycan complex, a subcomplex of the dystrophin-glycoprotein complex which forms a link between the F-actin cytoskeleton and the extracellular matrix.</text>
</comment>
<dbReference type="PANTHER" id="PTHR12939:SF4">
    <property type="entry name" value="GAMMA-SARCOGLYCAN"/>
    <property type="match status" value="1"/>
</dbReference>